<keyword evidence="2" id="KW-1185">Reference proteome</keyword>
<dbReference type="EMBL" id="VTPC01023209">
    <property type="protein sequence ID" value="KAF2891772.1"/>
    <property type="molecule type" value="Genomic_DNA"/>
</dbReference>
<gene>
    <name evidence="1" type="ORF">ILUMI_14401</name>
</gene>
<evidence type="ECO:0000313" key="2">
    <source>
        <dbReference type="Proteomes" id="UP000801492"/>
    </source>
</evidence>
<dbReference type="AlphaFoldDB" id="A0A8K0CWM6"/>
<accession>A0A8K0CWM6</accession>
<organism evidence="1 2">
    <name type="scientific">Ignelater luminosus</name>
    <name type="common">Cucubano</name>
    <name type="synonym">Pyrophorus luminosus</name>
    <dbReference type="NCBI Taxonomy" id="2038154"/>
    <lineage>
        <taxon>Eukaryota</taxon>
        <taxon>Metazoa</taxon>
        <taxon>Ecdysozoa</taxon>
        <taxon>Arthropoda</taxon>
        <taxon>Hexapoda</taxon>
        <taxon>Insecta</taxon>
        <taxon>Pterygota</taxon>
        <taxon>Neoptera</taxon>
        <taxon>Endopterygota</taxon>
        <taxon>Coleoptera</taxon>
        <taxon>Polyphaga</taxon>
        <taxon>Elateriformia</taxon>
        <taxon>Elateroidea</taxon>
        <taxon>Elateridae</taxon>
        <taxon>Agrypninae</taxon>
        <taxon>Pyrophorini</taxon>
        <taxon>Ignelater</taxon>
    </lineage>
</organism>
<evidence type="ECO:0000313" key="1">
    <source>
        <dbReference type="EMBL" id="KAF2891772.1"/>
    </source>
</evidence>
<reference evidence="1" key="1">
    <citation type="submission" date="2019-08" db="EMBL/GenBank/DDBJ databases">
        <title>The genome of the North American firefly Photinus pyralis.</title>
        <authorList>
            <consortium name="Photinus pyralis genome working group"/>
            <person name="Fallon T.R."/>
            <person name="Sander Lower S.E."/>
            <person name="Weng J.-K."/>
        </authorList>
    </citation>
    <scope>NUCLEOTIDE SEQUENCE</scope>
    <source>
        <strain evidence="1">TRF0915ILg1</strain>
        <tissue evidence="1">Whole body</tissue>
    </source>
</reference>
<name>A0A8K0CWM6_IGNLU</name>
<sequence length="81" mass="9509">MKLYCRSSIIKKIKGQRARWLEHVYQMNTHRHAKKVLMGANGGRRRRGRPKKKWIKDVKGDIREIVKKIEAMGIQSRAPGE</sequence>
<proteinExistence type="predicted"/>
<comment type="caution">
    <text evidence="1">The sequence shown here is derived from an EMBL/GenBank/DDBJ whole genome shotgun (WGS) entry which is preliminary data.</text>
</comment>
<protein>
    <submittedName>
        <fullName evidence="1">Uncharacterized protein</fullName>
    </submittedName>
</protein>
<dbReference type="Proteomes" id="UP000801492">
    <property type="component" value="Unassembled WGS sequence"/>
</dbReference>